<keyword evidence="6" id="KW-1185">Reference proteome</keyword>
<dbReference type="PIRSF" id="PIRSF006278">
    <property type="entry name" value="ACCD_DCysDesulf"/>
    <property type="match status" value="1"/>
</dbReference>
<evidence type="ECO:0000313" key="5">
    <source>
        <dbReference type="EMBL" id="GAA6169745.1"/>
    </source>
</evidence>
<dbReference type="EMBL" id="BAABWN010000014">
    <property type="protein sequence ID" value="GAA6169745.1"/>
    <property type="molecule type" value="Genomic_DNA"/>
</dbReference>
<protein>
    <submittedName>
        <fullName evidence="5">Pyridoxal-phosphate dependent enzyme</fullName>
    </submittedName>
</protein>
<reference evidence="5 6" key="1">
    <citation type="submission" date="2024-04" db="EMBL/GenBank/DDBJ databases">
        <title>Draft genome sequence of Sessilibacter corallicola NBRC 116591.</title>
        <authorList>
            <person name="Miyakawa T."/>
            <person name="Kusuya Y."/>
            <person name="Miura T."/>
        </authorList>
    </citation>
    <scope>NUCLEOTIDE SEQUENCE [LARGE SCALE GENOMIC DNA]</scope>
    <source>
        <strain evidence="5 6">KU-00831-HH</strain>
    </source>
</reference>
<dbReference type="InterPro" id="IPR001926">
    <property type="entry name" value="TrpB-like_PALP"/>
</dbReference>
<proteinExistence type="inferred from homology"/>
<dbReference type="PANTHER" id="PTHR43780">
    <property type="entry name" value="1-AMINOCYCLOPROPANE-1-CARBOXYLATE DEAMINASE-RELATED"/>
    <property type="match status" value="1"/>
</dbReference>
<evidence type="ECO:0000259" key="4">
    <source>
        <dbReference type="Pfam" id="PF00291"/>
    </source>
</evidence>
<evidence type="ECO:0000256" key="3">
    <source>
        <dbReference type="ARBA" id="ARBA00022898"/>
    </source>
</evidence>
<name>A0ABQ0ADL5_9GAMM</name>
<gene>
    <name evidence="5" type="ORF">NBRC116591_35560</name>
</gene>
<comment type="cofactor">
    <cofactor evidence="1">
        <name>pyridoxal 5'-phosphate</name>
        <dbReference type="ChEBI" id="CHEBI:597326"/>
    </cofactor>
</comment>
<evidence type="ECO:0000313" key="6">
    <source>
        <dbReference type="Proteomes" id="UP001465153"/>
    </source>
</evidence>
<dbReference type="RefSeq" id="WP_353304198.1">
    <property type="nucleotide sequence ID" value="NZ_BAABWN010000014.1"/>
</dbReference>
<dbReference type="Proteomes" id="UP001465153">
    <property type="component" value="Unassembled WGS sequence"/>
</dbReference>
<dbReference type="InterPro" id="IPR036052">
    <property type="entry name" value="TrpB-like_PALP_sf"/>
</dbReference>
<dbReference type="Pfam" id="PF00291">
    <property type="entry name" value="PALP"/>
    <property type="match status" value="1"/>
</dbReference>
<organism evidence="5 6">
    <name type="scientific">Sessilibacter corallicola</name>
    <dbReference type="NCBI Taxonomy" id="2904075"/>
    <lineage>
        <taxon>Bacteria</taxon>
        <taxon>Pseudomonadati</taxon>
        <taxon>Pseudomonadota</taxon>
        <taxon>Gammaproteobacteria</taxon>
        <taxon>Cellvibrionales</taxon>
        <taxon>Cellvibrionaceae</taxon>
        <taxon>Sessilibacter</taxon>
    </lineage>
</organism>
<dbReference type="InterPro" id="IPR027278">
    <property type="entry name" value="ACCD_DCysDesulf"/>
</dbReference>
<dbReference type="Gene3D" id="3.40.50.1100">
    <property type="match status" value="2"/>
</dbReference>
<sequence>MNDSLLSFIKSTPLQELPWRYAKERGVSVWIKREDLIHSACPGNKWYKLIYNLVERDQTPDYLISFGGPYSNHIHALAQVGKLLGITTVGIIRGFYADNLTPTLIDCRNLGMELIFVSKNTWKQKDSEQYQLKLKDSYSNAYIIPEGGANSAGVKGCFLIGQSIRRQWNSLVQTNERQNCSPVQVYLACGTGTTMAGVICGLDPTFEVHGISALKGENTLTQAISAFVAELEPASKIKWQVHHDYHLGGYAKITDELVEFIKCFENEHQILLDPVYTAKVLFAIKARIDRGIIREGERVIVIHTGGIQGRRGYDQFNNHV</sequence>
<comment type="caution">
    <text evidence="5">The sequence shown here is derived from an EMBL/GenBank/DDBJ whole genome shotgun (WGS) entry which is preliminary data.</text>
</comment>
<dbReference type="SUPFAM" id="SSF53686">
    <property type="entry name" value="Tryptophan synthase beta subunit-like PLP-dependent enzymes"/>
    <property type="match status" value="1"/>
</dbReference>
<accession>A0ABQ0ADL5</accession>
<feature type="domain" description="Tryptophan synthase beta chain-like PALP" evidence="4">
    <location>
        <begin position="8"/>
        <end position="305"/>
    </location>
</feature>
<keyword evidence="3" id="KW-0663">Pyridoxal phosphate</keyword>
<evidence type="ECO:0000256" key="1">
    <source>
        <dbReference type="ARBA" id="ARBA00001933"/>
    </source>
</evidence>
<evidence type="ECO:0000256" key="2">
    <source>
        <dbReference type="ARBA" id="ARBA00008639"/>
    </source>
</evidence>
<comment type="similarity">
    <text evidence="2">Belongs to the ACC deaminase/D-cysteine desulfhydrase family.</text>
</comment>
<dbReference type="PANTHER" id="PTHR43780:SF2">
    <property type="entry name" value="1-AMINOCYCLOPROPANE-1-CARBOXYLATE DEAMINASE-RELATED"/>
    <property type="match status" value="1"/>
</dbReference>